<dbReference type="InterPro" id="IPR036388">
    <property type="entry name" value="WH-like_DNA-bd_sf"/>
</dbReference>
<dbReference type="Pfam" id="PF04542">
    <property type="entry name" value="Sigma70_r2"/>
    <property type="match status" value="1"/>
</dbReference>
<dbReference type="PANTHER" id="PTHR43133">
    <property type="entry name" value="RNA POLYMERASE ECF-TYPE SIGMA FACTO"/>
    <property type="match status" value="1"/>
</dbReference>
<dbReference type="InterPro" id="IPR014284">
    <property type="entry name" value="RNA_pol_sigma-70_dom"/>
</dbReference>
<comment type="caution">
    <text evidence="7">The sequence shown here is derived from an EMBL/GenBank/DDBJ whole genome shotgun (WGS) entry which is preliminary data.</text>
</comment>
<evidence type="ECO:0000256" key="2">
    <source>
        <dbReference type="ARBA" id="ARBA00023015"/>
    </source>
</evidence>
<dbReference type="InterPro" id="IPR013249">
    <property type="entry name" value="RNA_pol_sigma70_r4_t2"/>
</dbReference>
<dbReference type="InterPro" id="IPR013325">
    <property type="entry name" value="RNA_pol_sigma_r2"/>
</dbReference>
<dbReference type="NCBIfam" id="TIGR02937">
    <property type="entry name" value="sigma70-ECF"/>
    <property type="match status" value="1"/>
</dbReference>
<dbReference type="SUPFAM" id="SSF88659">
    <property type="entry name" value="Sigma3 and sigma4 domains of RNA polymerase sigma factors"/>
    <property type="match status" value="1"/>
</dbReference>
<reference evidence="7" key="1">
    <citation type="submission" date="2020-05" db="EMBL/GenBank/DDBJ databases">
        <title>The draft genome sequence of Maribacter sp. ANRC-HE7.</title>
        <authorList>
            <person name="Mu L."/>
        </authorList>
    </citation>
    <scope>NUCLEOTIDE SEQUENCE</scope>
    <source>
        <strain evidence="7">ANRC-HE7</strain>
    </source>
</reference>
<keyword evidence="2" id="KW-0805">Transcription regulation</keyword>
<dbReference type="PANTHER" id="PTHR43133:SF46">
    <property type="entry name" value="RNA POLYMERASE SIGMA-70 FACTOR ECF SUBFAMILY"/>
    <property type="match status" value="1"/>
</dbReference>
<keyword evidence="4" id="KW-0804">Transcription</keyword>
<evidence type="ECO:0000259" key="5">
    <source>
        <dbReference type="Pfam" id="PF04542"/>
    </source>
</evidence>
<dbReference type="Pfam" id="PF08281">
    <property type="entry name" value="Sigma70_r4_2"/>
    <property type="match status" value="1"/>
</dbReference>
<dbReference type="RefSeq" id="WP_188245463.1">
    <property type="nucleotide sequence ID" value="NZ_JABTCF010000018.1"/>
</dbReference>
<dbReference type="InterPro" id="IPR007627">
    <property type="entry name" value="RNA_pol_sigma70_r2"/>
</dbReference>
<name>A0ABR7V7Z1_9FLAO</name>
<sequence>MTWDFNINSVLIDQLGKGNKKAYSYLVENYNHRLCVYANSLVNDPAKAQDIVQNVFVKTWERRHTLRTNFSIKGFMYRAVHNEFIDQYRSTKSLMALEQLYMDTLIQFEMQPEQQKTKELMKRVTLAIDDLPPRCKQIFVLSKKEGLDNIEIAEYLEISRKTVENQITKAFALLREKLGKKYETVFLLIFGVDTGKINYSRRN</sequence>
<evidence type="ECO:0000256" key="3">
    <source>
        <dbReference type="ARBA" id="ARBA00023082"/>
    </source>
</evidence>
<evidence type="ECO:0000259" key="6">
    <source>
        <dbReference type="Pfam" id="PF08281"/>
    </source>
</evidence>
<dbReference type="SUPFAM" id="SSF88946">
    <property type="entry name" value="Sigma2 domain of RNA polymerase sigma factors"/>
    <property type="match status" value="1"/>
</dbReference>
<dbReference type="EMBL" id="JABTCF010000018">
    <property type="protein sequence ID" value="MBD0780034.1"/>
    <property type="molecule type" value="Genomic_DNA"/>
</dbReference>
<dbReference type="InterPro" id="IPR039425">
    <property type="entry name" value="RNA_pol_sigma-70-like"/>
</dbReference>
<evidence type="ECO:0000313" key="7">
    <source>
        <dbReference type="EMBL" id="MBD0780034.1"/>
    </source>
</evidence>
<comment type="similarity">
    <text evidence="1">Belongs to the sigma-70 factor family. ECF subfamily.</text>
</comment>
<dbReference type="InterPro" id="IPR013324">
    <property type="entry name" value="RNA_pol_sigma_r3/r4-like"/>
</dbReference>
<dbReference type="NCBIfam" id="TIGR02985">
    <property type="entry name" value="Sig70_bacteroi1"/>
    <property type="match status" value="1"/>
</dbReference>
<proteinExistence type="inferred from homology"/>
<evidence type="ECO:0000313" key="8">
    <source>
        <dbReference type="Proteomes" id="UP001166021"/>
    </source>
</evidence>
<feature type="domain" description="RNA polymerase sigma factor 70 region 4 type 2" evidence="6">
    <location>
        <begin position="123"/>
        <end position="172"/>
    </location>
</feature>
<dbReference type="Gene3D" id="1.10.10.10">
    <property type="entry name" value="Winged helix-like DNA-binding domain superfamily/Winged helix DNA-binding domain"/>
    <property type="match status" value="1"/>
</dbReference>
<dbReference type="InterPro" id="IPR014327">
    <property type="entry name" value="RNA_pol_sigma70_bacteroid"/>
</dbReference>
<evidence type="ECO:0000256" key="4">
    <source>
        <dbReference type="ARBA" id="ARBA00023163"/>
    </source>
</evidence>
<feature type="domain" description="RNA polymerase sigma-70 region 2" evidence="5">
    <location>
        <begin position="26"/>
        <end position="92"/>
    </location>
</feature>
<dbReference type="Proteomes" id="UP001166021">
    <property type="component" value="Unassembled WGS sequence"/>
</dbReference>
<evidence type="ECO:0000256" key="1">
    <source>
        <dbReference type="ARBA" id="ARBA00010641"/>
    </source>
</evidence>
<gene>
    <name evidence="7" type="ORF">HPE56_19720</name>
</gene>
<keyword evidence="3" id="KW-0731">Sigma factor</keyword>
<keyword evidence="8" id="KW-1185">Reference proteome</keyword>
<dbReference type="Gene3D" id="1.10.1740.10">
    <property type="match status" value="1"/>
</dbReference>
<organism evidence="7 8">
    <name type="scientific">Maribacter aquimaris</name>
    <dbReference type="NCBI Taxonomy" id="2737171"/>
    <lineage>
        <taxon>Bacteria</taxon>
        <taxon>Pseudomonadati</taxon>
        <taxon>Bacteroidota</taxon>
        <taxon>Flavobacteriia</taxon>
        <taxon>Flavobacteriales</taxon>
        <taxon>Flavobacteriaceae</taxon>
        <taxon>Maribacter</taxon>
    </lineage>
</organism>
<accession>A0ABR7V7Z1</accession>
<protein>
    <submittedName>
        <fullName evidence="7">RNA polymerase sigma-70 factor</fullName>
    </submittedName>
</protein>